<keyword evidence="1" id="KW-0479">Metal-binding</keyword>
<dbReference type="EMBL" id="JBHTOK010000045">
    <property type="protein sequence ID" value="MFD1440848.1"/>
    <property type="molecule type" value="Genomic_DNA"/>
</dbReference>
<accession>A0ABW4CY20</accession>
<organism evidence="4 5">
    <name type="scientific">Lacticaseibacillus hegangensis</name>
    <dbReference type="NCBI Taxonomy" id="2486010"/>
    <lineage>
        <taxon>Bacteria</taxon>
        <taxon>Bacillati</taxon>
        <taxon>Bacillota</taxon>
        <taxon>Bacilli</taxon>
        <taxon>Lactobacillales</taxon>
        <taxon>Lactobacillaceae</taxon>
        <taxon>Lacticaseibacillus</taxon>
    </lineage>
</organism>
<feature type="domain" description="HIRAN" evidence="3">
    <location>
        <begin position="34"/>
        <end position="132"/>
    </location>
</feature>
<evidence type="ECO:0000313" key="4">
    <source>
        <dbReference type="EMBL" id="MFD1440848.1"/>
    </source>
</evidence>
<dbReference type="Pfam" id="PF08797">
    <property type="entry name" value="HIRAN"/>
    <property type="match status" value="1"/>
</dbReference>
<name>A0ABW4CY20_9LACO</name>
<keyword evidence="5" id="KW-1185">Reference proteome</keyword>
<dbReference type="RefSeq" id="WP_125758261.1">
    <property type="nucleotide sequence ID" value="NZ_JBHTOK010000045.1"/>
</dbReference>
<reference evidence="5" key="1">
    <citation type="journal article" date="2019" name="Int. J. Syst. Evol. Microbiol.">
        <title>The Global Catalogue of Microorganisms (GCM) 10K type strain sequencing project: providing services to taxonomists for standard genome sequencing and annotation.</title>
        <authorList>
            <consortium name="The Broad Institute Genomics Platform"/>
            <consortium name="The Broad Institute Genome Sequencing Center for Infectious Disease"/>
            <person name="Wu L."/>
            <person name="Ma J."/>
        </authorList>
    </citation>
    <scope>NUCLEOTIDE SEQUENCE [LARGE SCALE GENOMIC DNA]</scope>
    <source>
        <strain evidence="5">CCM 8912</strain>
    </source>
</reference>
<dbReference type="Gene3D" id="3.30.70.2330">
    <property type="match status" value="1"/>
</dbReference>
<keyword evidence="2" id="KW-0378">Hydrolase</keyword>
<evidence type="ECO:0000256" key="2">
    <source>
        <dbReference type="ARBA" id="ARBA00022801"/>
    </source>
</evidence>
<evidence type="ECO:0000259" key="3">
    <source>
        <dbReference type="SMART" id="SM00910"/>
    </source>
</evidence>
<dbReference type="Proteomes" id="UP001597212">
    <property type="component" value="Unassembled WGS sequence"/>
</dbReference>
<sequence>MGEFEIKPVAGGNGLTPWHGGMPSQATDLTGSEIFLINHHVAGTAHVPDPATLTADLALGQQVRLVREKNAYDAFATRVETLPGRKLGYLPKRENIVIARLLDAGLNVYAKITDWTMKGNWPYIRLDIFLKL</sequence>
<protein>
    <submittedName>
        <fullName evidence="4">HIRAN domain-containing protein</fullName>
    </submittedName>
</protein>
<proteinExistence type="predicted"/>
<dbReference type="SMART" id="SM00910">
    <property type="entry name" value="HIRAN"/>
    <property type="match status" value="1"/>
</dbReference>
<comment type="caution">
    <text evidence="4">The sequence shown here is derived from an EMBL/GenBank/DDBJ whole genome shotgun (WGS) entry which is preliminary data.</text>
</comment>
<gene>
    <name evidence="4" type="ORF">ACFQ5K_05605</name>
</gene>
<dbReference type="InterPro" id="IPR014905">
    <property type="entry name" value="HIRAN"/>
</dbReference>
<evidence type="ECO:0000256" key="1">
    <source>
        <dbReference type="ARBA" id="ARBA00022723"/>
    </source>
</evidence>
<evidence type="ECO:0000313" key="5">
    <source>
        <dbReference type="Proteomes" id="UP001597212"/>
    </source>
</evidence>